<protein>
    <submittedName>
        <fullName evidence="1">Uncharacterized protein</fullName>
    </submittedName>
</protein>
<dbReference type="OrthoDB" id="1851511at2"/>
<organism evidence="1 2">
    <name type="scientific">[Eubacterium] siraeum</name>
    <dbReference type="NCBI Taxonomy" id="39492"/>
    <lineage>
        <taxon>Bacteria</taxon>
        <taxon>Bacillati</taxon>
        <taxon>Bacillota</taxon>
        <taxon>Clostridia</taxon>
        <taxon>Eubacteriales</taxon>
        <taxon>Oscillospiraceae</taxon>
        <taxon>Oscillospiraceae incertae sedis</taxon>
    </lineage>
</organism>
<name>A0A174Z8R2_9FIRM</name>
<proteinExistence type="predicted"/>
<sequence>MEYYKEANRFLQKYGSDAFKIIAAYEVAADISQTERYADWYGDYGIFEPSLNEEMTYDKFLSRYKAGLKYLGIIHEQAKAVCSRFLSEQLAEHIREQFGRHNADAEYRPTSVITKMDTPELTRDMLVVDRDMEVDCDIGHQITCYLETWFDVDKKFGTNTAADDDKWLNLYAKYDPFADSLRLEFTVTTADSCEEGEYMPTDAEAQLIKDMITEKLREEYGQTPKEFCEDVGGIEIGGMTQ</sequence>
<dbReference type="Proteomes" id="UP000095662">
    <property type="component" value="Unassembled WGS sequence"/>
</dbReference>
<reference evidence="1 2" key="1">
    <citation type="submission" date="2015-09" db="EMBL/GenBank/DDBJ databases">
        <authorList>
            <consortium name="Pathogen Informatics"/>
        </authorList>
    </citation>
    <scope>NUCLEOTIDE SEQUENCE [LARGE SCALE GENOMIC DNA]</scope>
    <source>
        <strain evidence="1 2">2789STDY5834928</strain>
    </source>
</reference>
<evidence type="ECO:0000313" key="2">
    <source>
        <dbReference type="Proteomes" id="UP000095662"/>
    </source>
</evidence>
<gene>
    <name evidence="1" type="ORF">ERS852540_00053</name>
</gene>
<dbReference type="EMBL" id="CZBY01000001">
    <property type="protein sequence ID" value="CUQ80638.1"/>
    <property type="molecule type" value="Genomic_DNA"/>
</dbReference>
<accession>A0A174Z8R2</accession>
<evidence type="ECO:0000313" key="1">
    <source>
        <dbReference type="EMBL" id="CUQ80638.1"/>
    </source>
</evidence>
<dbReference type="AlphaFoldDB" id="A0A174Z8R2"/>
<dbReference type="STRING" id="39492.ERS852540_00053"/>